<dbReference type="Proteomes" id="UP000230750">
    <property type="component" value="Unassembled WGS sequence"/>
</dbReference>
<dbReference type="PANTHER" id="PTHR31497:SF0">
    <property type="entry name" value="AUTOCRINE PROLIFERATION REPRESSOR PROTEIN A"/>
    <property type="match status" value="1"/>
</dbReference>
<feature type="chain" id="PRO_5013788896" evidence="1">
    <location>
        <begin position="20"/>
        <end position="505"/>
    </location>
</feature>
<dbReference type="InterPro" id="IPR009199">
    <property type="entry name" value="PhoPQ-act_pathogen-rel_PqaA"/>
</dbReference>
<comment type="caution">
    <text evidence="2">The sequence shown here is derived from an EMBL/GenBank/DDBJ whole genome shotgun (WGS) entry which is preliminary data.</text>
</comment>
<dbReference type="PIRSF" id="PIRSF014728">
    <property type="entry name" value="PqaA"/>
    <property type="match status" value="1"/>
</dbReference>
<gene>
    <name evidence="2" type="ORF">BSL78_18737</name>
</gene>
<dbReference type="Pfam" id="PF10142">
    <property type="entry name" value="PhoPQ_related"/>
    <property type="match status" value="1"/>
</dbReference>
<dbReference type="PANTHER" id="PTHR31497">
    <property type="entry name" value="AUTOCRINE PROLIFERATION REPRESSOR PROTEIN A"/>
    <property type="match status" value="1"/>
</dbReference>
<sequence>MKNSTILTICLLLVALALSALLGVVIHRSTQQDEESTEVNLSELEKYIQKQDSSYSYRILPEYTTRGRDDSYTIFVLNMTSQTWLSSTKVTHTKWWHYMTVIIPDEITYTDVGCLYVTGDYNSDAPRNPLQDPEFRLVASLSSRIGIVCAMQRQNPNGPIKFFEDPENKYRRSDDLIAYTFKYFMEGHRDDPEAILVLPMVKSVVRAMDTITDFADQRIQRFFVCGASKRGWATWLTAAVDDRVIGIMPLVLDFLNMQPNFAHHYRSMNGWSWALKDYWYHNVTNYLTDPANVILTDIVDPFSYLDKLKLPKFIVTAGSDEFFLPDDAHYFYDKMMGPTYLRVHPNTDHILIGRYRELVDEAVGFINIILENGTLPKLTWRRTDGSGIGRITVHSDIEPINITAWKANTFTNSRRDFRVIVARTPNTTDVKPQVTVYRDIGVSRVGDNYTASIETPKSGWSCFFIEMTFPAPKGSHIVVTTEVNIIPDTFPAENCNGAECKGTLV</sequence>
<feature type="signal peptide" evidence="1">
    <location>
        <begin position="1"/>
        <end position="19"/>
    </location>
</feature>
<dbReference type="EMBL" id="MRZV01000778">
    <property type="protein sequence ID" value="PIK44413.1"/>
    <property type="molecule type" value="Genomic_DNA"/>
</dbReference>
<dbReference type="InterPro" id="IPR029058">
    <property type="entry name" value="AB_hydrolase_fold"/>
</dbReference>
<organism evidence="2 3">
    <name type="scientific">Stichopus japonicus</name>
    <name type="common">Sea cucumber</name>
    <dbReference type="NCBI Taxonomy" id="307972"/>
    <lineage>
        <taxon>Eukaryota</taxon>
        <taxon>Metazoa</taxon>
        <taxon>Echinodermata</taxon>
        <taxon>Eleutherozoa</taxon>
        <taxon>Echinozoa</taxon>
        <taxon>Holothuroidea</taxon>
        <taxon>Aspidochirotacea</taxon>
        <taxon>Aspidochirotida</taxon>
        <taxon>Stichopodidae</taxon>
        <taxon>Apostichopus</taxon>
    </lineage>
</organism>
<proteinExistence type="predicted"/>
<dbReference type="OrthoDB" id="2020799at2759"/>
<evidence type="ECO:0000313" key="2">
    <source>
        <dbReference type="EMBL" id="PIK44413.1"/>
    </source>
</evidence>
<evidence type="ECO:0000256" key="1">
    <source>
        <dbReference type="SAM" id="SignalP"/>
    </source>
</evidence>
<dbReference type="SUPFAM" id="SSF53474">
    <property type="entry name" value="alpha/beta-Hydrolases"/>
    <property type="match status" value="1"/>
</dbReference>
<dbReference type="AlphaFoldDB" id="A0A2G8K8W9"/>
<accession>A0A2G8K8W9</accession>
<name>A0A2G8K8W9_STIJA</name>
<keyword evidence="1" id="KW-0732">Signal</keyword>
<keyword evidence="3" id="KW-1185">Reference proteome</keyword>
<protein>
    <submittedName>
        <fullName evidence="2">Putative autocrine proliferation repressor protein A-like</fullName>
    </submittedName>
</protein>
<reference evidence="2 3" key="1">
    <citation type="journal article" date="2017" name="PLoS Biol.">
        <title>The sea cucumber genome provides insights into morphological evolution and visceral regeneration.</title>
        <authorList>
            <person name="Zhang X."/>
            <person name="Sun L."/>
            <person name="Yuan J."/>
            <person name="Sun Y."/>
            <person name="Gao Y."/>
            <person name="Zhang L."/>
            <person name="Li S."/>
            <person name="Dai H."/>
            <person name="Hamel J.F."/>
            <person name="Liu C."/>
            <person name="Yu Y."/>
            <person name="Liu S."/>
            <person name="Lin W."/>
            <person name="Guo K."/>
            <person name="Jin S."/>
            <person name="Xu P."/>
            <person name="Storey K.B."/>
            <person name="Huan P."/>
            <person name="Zhang T."/>
            <person name="Zhou Y."/>
            <person name="Zhang J."/>
            <person name="Lin C."/>
            <person name="Li X."/>
            <person name="Xing L."/>
            <person name="Huo D."/>
            <person name="Sun M."/>
            <person name="Wang L."/>
            <person name="Mercier A."/>
            <person name="Li F."/>
            <person name="Yang H."/>
            <person name="Xiang J."/>
        </authorList>
    </citation>
    <scope>NUCLEOTIDE SEQUENCE [LARGE SCALE GENOMIC DNA]</scope>
    <source>
        <strain evidence="2">Shaxun</strain>
        <tissue evidence="2">Muscle</tissue>
    </source>
</reference>
<dbReference type="Gene3D" id="3.40.50.1820">
    <property type="entry name" value="alpha/beta hydrolase"/>
    <property type="match status" value="1"/>
</dbReference>
<evidence type="ECO:0000313" key="3">
    <source>
        <dbReference type="Proteomes" id="UP000230750"/>
    </source>
</evidence>